<dbReference type="Pfam" id="PF19578">
    <property type="entry name" value="DUF6090"/>
    <property type="match status" value="1"/>
</dbReference>
<proteinExistence type="predicted"/>
<evidence type="ECO:0000256" key="1">
    <source>
        <dbReference type="SAM" id="Phobius"/>
    </source>
</evidence>
<keyword evidence="1" id="KW-1133">Transmembrane helix</keyword>
<comment type="caution">
    <text evidence="2">The sequence shown here is derived from an EMBL/GenBank/DDBJ whole genome shotgun (WGS) entry which is preliminary data.</text>
</comment>
<organism evidence="2 3">
    <name type="scientific">Robiginitalea aurantiaca</name>
    <dbReference type="NCBI Taxonomy" id="3056915"/>
    <lineage>
        <taxon>Bacteria</taxon>
        <taxon>Pseudomonadati</taxon>
        <taxon>Bacteroidota</taxon>
        <taxon>Flavobacteriia</taxon>
        <taxon>Flavobacteriales</taxon>
        <taxon>Flavobacteriaceae</taxon>
        <taxon>Robiginitalea</taxon>
    </lineage>
</organism>
<feature type="transmembrane region" description="Helical" evidence="1">
    <location>
        <begin position="21"/>
        <end position="40"/>
    </location>
</feature>
<keyword evidence="1" id="KW-0812">Transmembrane</keyword>
<dbReference type="Proteomes" id="UP001174839">
    <property type="component" value="Unassembled WGS sequence"/>
</dbReference>
<dbReference type="RefSeq" id="WP_289723665.1">
    <property type="nucleotide sequence ID" value="NZ_JAUDUY010000001.1"/>
</dbReference>
<dbReference type="InterPro" id="IPR045749">
    <property type="entry name" value="DUF6090"/>
</dbReference>
<keyword evidence="3" id="KW-1185">Reference proteome</keyword>
<name>A0ABT7WBL1_9FLAO</name>
<keyword evidence="1" id="KW-0472">Membrane</keyword>
<protein>
    <submittedName>
        <fullName evidence="2">DUF6090 family protein</fullName>
    </submittedName>
</protein>
<gene>
    <name evidence="2" type="ORF">QU605_02410</name>
</gene>
<accession>A0ABT7WBL1</accession>
<sequence>MINFFRKIRKQLADQNKPLKYFRYALGEIVLVMIGILLALQVNNWNEARKDQQELKNILQSITADMKVDAQNMKWASESHKEDNERIKSFLNHEDYSGFTRDSLEQSLEIWYILIDYRMNSYYMLRDSGITEFGRYADAVTEIKVYYDLLIPEIKSYEEDIRRSVQESEQFWLLEQNTYEFIKGNELRSQQSDEAALTALTRLLKSPIPRNILKTSFRNNKKMMSQYDWFGEYIDEEVKEIEDVLRVVD</sequence>
<evidence type="ECO:0000313" key="2">
    <source>
        <dbReference type="EMBL" id="MDM9630306.1"/>
    </source>
</evidence>
<evidence type="ECO:0000313" key="3">
    <source>
        <dbReference type="Proteomes" id="UP001174839"/>
    </source>
</evidence>
<reference evidence="2" key="1">
    <citation type="submission" date="2023-06" db="EMBL/GenBank/DDBJ databases">
        <title>Robiginitalea aurantiacus sp. nov. and Algoriphagus sediminis sp. nov., isolated from coastal sediment.</title>
        <authorList>
            <person name="Zhou Z.Y."/>
            <person name="An J."/>
            <person name="Jia Y.W."/>
            <person name="Du Z.J."/>
        </authorList>
    </citation>
    <scope>NUCLEOTIDE SEQUENCE</scope>
    <source>
        <strain evidence="2">M39</strain>
    </source>
</reference>
<dbReference type="EMBL" id="JAUDUY010000001">
    <property type="protein sequence ID" value="MDM9630306.1"/>
    <property type="molecule type" value="Genomic_DNA"/>
</dbReference>